<name>A0ACA9P8N7_9GLOM</name>
<accession>A0ACA9P8N7</accession>
<feature type="non-terminal residue" evidence="1">
    <location>
        <position position="1"/>
    </location>
</feature>
<organism evidence="1 2">
    <name type="scientific">Dentiscutata heterogama</name>
    <dbReference type="NCBI Taxonomy" id="1316150"/>
    <lineage>
        <taxon>Eukaryota</taxon>
        <taxon>Fungi</taxon>
        <taxon>Fungi incertae sedis</taxon>
        <taxon>Mucoromycota</taxon>
        <taxon>Glomeromycotina</taxon>
        <taxon>Glomeromycetes</taxon>
        <taxon>Diversisporales</taxon>
        <taxon>Gigasporaceae</taxon>
        <taxon>Dentiscutata</taxon>
    </lineage>
</organism>
<dbReference type="EMBL" id="CAJVPU010025850">
    <property type="protein sequence ID" value="CAG8697685.1"/>
    <property type="molecule type" value="Genomic_DNA"/>
</dbReference>
<proteinExistence type="predicted"/>
<gene>
    <name evidence="1" type="ORF">DHETER_LOCUS11593</name>
</gene>
<keyword evidence="2" id="KW-1185">Reference proteome</keyword>
<sequence>TSASFGNIALNDSNIICDIFNTNISNNSGTIALDIFNNSSTISSDIFNDSDNNVSVSDTTINDFDNIISINSGSITYNKSKNNIRSDNNLEIMIYDLDKVYEIIAKKFEETEIFNDPIKFVLEVELDQDLLNEFSLDQQNLANTTNLKIIEI</sequence>
<reference evidence="1" key="1">
    <citation type="submission" date="2021-06" db="EMBL/GenBank/DDBJ databases">
        <authorList>
            <person name="Kallberg Y."/>
            <person name="Tangrot J."/>
            <person name="Rosling A."/>
        </authorList>
    </citation>
    <scope>NUCLEOTIDE SEQUENCE</scope>
    <source>
        <strain evidence="1">IL203A</strain>
    </source>
</reference>
<comment type="caution">
    <text evidence="1">The sequence shown here is derived from an EMBL/GenBank/DDBJ whole genome shotgun (WGS) entry which is preliminary data.</text>
</comment>
<feature type="non-terminal residue" evidence="1">
    <location>
        <position position="152"/>
    </location>
</feature>
<protein>
    <submittedName>
        <fullName evidence="1">5244_t:CDS:1</fullName>
    </submittedName>
</protein>
<dbReference type="Proteomes" id="UP000789702">
    <property type="component" value="Unassembled WGS sequence"/>
</dbReference>
<evidence type="ECO:0000313" key="2">
    <source>
        <dbReference type="Proteomes" id="UP000789702"/>
    </source>
</evidence>
<evidence type="ECO:0000313" key="1">
    <source>
        <dbReference type="EMBL" id="CAG8697685.1"/>
    </source>
</evidence>